<name>A0A1X2HB84_SYNRA</name>
<evidence type="ECO:0000313" key="10">
    <source>
        <dbReference type="EMBL" id="ORY95937.1"/>
    </source>
</evidence>
<gene>
    <name evidence="10" type="ORF">BCR43DRAFT_407835</name>
</gene>
<keyword evidence="6" id="KW-0449">Lipoprotein</keyword>
<feature type="non-terminal residue" evidence="10">
    <location>
        <position position="176"/>
    </location>
</feature>
<keyword evidence="11" id="KW-1185">Reference proteome</keyword>
<dbReference type="Proteomes" id="UP000242180">
    <property type="component" value="Unassembled WGS sequence"/>
</dbReference>
<evidence type="ECO:0000256" key="3">
    <source>
        <dbReference type="ARBA" id="ARBA00022729"/>
    </source>
</evidence>
<dbReference type="AlphaFoldDB" id="A0A1X2HB84"/>
<evidence type="ECO:0000256" key="5">
    <source>
        <dbReference type="ARBA" id="ARBA00023180"/>
    </source>
</evidence>
<dbReference type="OMA" id="TGLGNFC"/>
<comment type="subcellular location">
    <subcellularLocation>
        <location evidence="1">Cell membrane</location>
    </subcellularLocation>
    <subcellularLocation>
        <location evidence="7">Endomembrane system</location>
        <topology evidence="7">Lipid-anchor</topology>
    </subcellularLocation>
</comment>
<proteinExistence type="predicted"/>
<dbReference type="PANTHER" id="PTHR34992">
    <property type="entry name" value="HYPHAL ANASTAMOSIS-7 PROTEIN"/>
    <property type="match status" value="1"/>
</dbReference>
<dbReference type="InterPro" id="IPR046936">
    <property type="entry name" value="BIM1-like"/>
</dbReference>
<evidence type="ECO:0000256" key="4">
    <source>
        <dbReference type="ARBA" id="ARBA00023136"/>
    </source>
</evidence>
<evidence type="ECO:0000313" key="11">
    <source>
        <dbReference type="Proteomes" id="UP000242180"/>
    </source>
</evidence>
<keyword evidence="4" id="KW-0472">Membrane</keyword>
<dbReference type="GO" id="GO:0012505">
    <property type="term" value="C:endomembrane system"/>
    <property type="evidence" value="ECO:0007669"/>
    <property type="project" value="UniProtKB-SubCell"/>
</dbReference>
<dbReference type="InParanoid" id="A0A1X2HB84"/>
<keyword evidence="2" id="KW-1003">Cell membrane</keyword>
<evidence type="ECO:0000256" key="2">
    <source>
        <dbReference type="ARBA" id="ARBA00022475"/>
    </source>
</evidence>
<evidence type="ECO:0000256" key="6">
    <source>
        <dbReference type="ARBA" id="ARBA00023288"/>
    </source>
</evidence>
<evidence type="ECO:0000256" key="1">
    <source>
        <dbReference type="ARBA" id="ARBA00004236"/>
    </source>
</evidence>
<accession>A0A1X2HB84</accession>
<dbReference type="EMBL" id="MCGN01000006">
    <property type="protein sequence ID" value="ORY95937.1"/>
    <property type="molecule type" value="Genomic_DNA"/>
</dbReference>
<evidence type="ECO:0000256" key="8">
    <source>
        <dbReference type="SAM" id="SignalP"/>
    </source>
</evidence>
<evidence type="ECO:0000256" key="7">
    <source>
        <dbReference type="ARBA" id="ARBA00037868"/>
    </source>
</evidence>
<feature type="domain" description="Copper acquisition factor BIM1-like" evidence="9">
    <location>
        <begin position="19"/>
        <end position="162"/>
    </location>
</feature>
<dbReference type="InterPro" id="IPR046530">
    <property type="entry name" value="BIM1-like_dom"/>
</dbReference>
<dbReference type="PANTHER" id="PTHR34992:SF1">
    <property type="entry name" value="COPPER ACQUISITION FACTOR BIM1-LIKE DOMAIN-CONTAINING PROTEIN"/>
    <property type="match status" value="1"/>
</dbReference>
<sequence length="176" mass="18454">MPKLFALATAFVAALSGVSAHYQLTYPAPRGFKESTEPTAPCGGFDSVSQQRTQFPLKNGFVEINSEHPSYTYEVKLIMGSNPSTADFTGSNATTVATGQRNYPEQACLPIDLGNATSVSAGTNATIQVLYNGGDGNLYQCTDVTFADNPSNFNTSVCVNADGSNPLSNSTDTSSA</sequence>
<comment type="caution">
    <text evidence="10">The sequence shown here is derived from an EMBL/GenBank/DDBJ whole genome shotgun (WGS) entry which is preliminary data.</text>
</comment>
<dbReference type="STRING" id="13706.A0A1X2HB84"/>
<keyword evidence="5" id="KW-0325">Glycoprotein</keyword>
<evidence type="ECO:0000259" key="9">
    <source>
        <dbReference type="Pfam" id="PF20238"/>
    </source>
</evidence>
<dbReference type="OrthoDB" id="2146436at2759"/>
<organism evidence="10 11">
    <name type="scientific">Syncephalastrum racemosum</name>
    <name type="common">Filamentous fungus</name>
    <dbReference type="NCBI Taxonomy" id="13706"/>
    <lineage>
        <taxon>Eukaryota</taxon>
        <taxon>Fungi</taxon>
        <taxon>Fungi incertae sedis</taxon>
        <taxon>Mucoromycota</taxon>
        <taxon>Mucoromycotina</taxon>
        <taxon>Mucoromycetes</taxon>
        <taxon>Mucorales</taxon>
        <taxon>Syncephalastraceae</taxon>
        <taxon>Syncephalastrum</taxon>
    </lineage>
</organism>
<dbReference type="GO" id="GO:0005886">
    <property type="term" value="C:plasma membrane"/>
    <property type="evidence" value="ECO:0007669"/>
    <property type="project" value="UniProtKB-SubCell"/>
</dbReference>
<dbReference type="Pfam" id="PF20238">
    <property type="entry name" value="BIM1-like_dom"/>
    <property type="match status" value="1"/>
</dbReference>
<protein>
    <recommendedName>
        <fullName evidence="9">Copper acquisition factor BIM1-like domain-containing protein</fullName>
    </recommendedName>
</protein>
<reference evidence="10 11" key="1">
    <citation type="submission" date="2016-07" db="EMBL/GenBank/DDBJ databases">
        <title>Pervasive Adenine N6-methylation of Active Genes in Fungi.</title>
        <authorList>
            <consortium name="DOE Joint Genome Institute"/>
            <person name="Mondo S.J."/>
            <person name="Dannebaum R.O."/>
            <person name="Kuo R.C."/>
            <person name="Labutti K."/>
            <person name="Haridas S."/>
            <person name="Kuo A."/>
            <person name="Salamov A."/>
            <person name="Ahrendt S.R."/>
            <person name="Lipzen A."/>
            <person name="Sullivan W."/>
            <person name="Andreopoulos W.B."/>
            <person name="Clum A."/>
            <person name="Lindquist E."/>
            <person name="Daum C."/>
            <person name="Ramamoorthy G.K."/>
            <person name="Gryganskyi A."/>
            <person name="Culley D."/>
            <person name="Magnuson J.K."/>
            <person name="James T.Y."/>
            <person name="O'Malley M.A."/>
            <person name="Stajich J.E."/>
            <person name="Spatafora J.W."/>
            <person name="Visel A."/>
            <person name="Grigoriev I.V."/>
        </authorList>
    </citation>
    <scope>NUCLEOTIDE SEQUENCE [LARGE SCALE GENOMIC DNA]</scope>
    <source>
        <strain evidence="10 11">NRRL 2496</strain>
    </source>
</reference>
<feature type="chain" id="PRO_5010874006" description="Copper acquisition factor BIM1-like domain-containing protein" evidence="8">
    <location>
        <begin position="21"/>
        <end position="176"/>
    </location>
</feature>
<feature type="signal peptide" evidence="8">
    <location>
        <begin position="1"/>
        <end position="20"/>
    </location>
</feature>
<keyword evidence="3 8" id="KW-0732">Signal</keyword>
<dbReference type="CDD" id="cd21176">
    <property type="entry name" value="LPMO_auxiliary-like"/>
    <property type="match status" value="1"/>
</dbReference>